<dbReference type="EMBL" id="SWLB01000023">
    <property type="protein sequence ID" value="KAF3323654.1"/>
    <property type="molecule type" value="Genomic_DNA"/>
</dbReference>
<organism evidence="7 8">
    <name type="scientific">Carex littledalei</name>
    <dbReference type="NCBI Taxonomy" id="544730"/>
    <lineage>
        <taxon>Eukaryota</taxon>
        <taxon>Viridiplantae</taxon>
        <taxon>Streptophyta</taxon>
        <taxon>Embryophyta</taxon>
        <taxon>Tracheophyta</taxon>
        <taxon>Spermatophyta</taxon>
        <taxon>Magnoliopsida</taxon>
        <taxon>Liliopsida</taxon>
        <taxon>Poales</taxon>
        <taxon>Cyperaceae</taxon>
        <taxon>Cyperoideae</taxon>
        <taxon>Cariceae</taxon>
        <taxon>Carex</taxon>
        <taxon>Carex subgen. Euthyceras</taxon>
    </lineage>
</organism>
<dbReference type="GO" id="GO:0005634">
    <property type="term" value="C:nucleus"/>
    <property type="evidence" value="ECO:0007669"/>
    <property type="project" value="UniProtKB-SubCell"/>
</dbReference>
<name>A0A833VGQ0_9POAL</name>
<dbReference type="GO" id="GO:0046983">
    <property type="term" value="F:protein dimerization activity"/>
    <property type="evidence" value="ECO:0007669"/>
    <property type="project" value="InterPro"/>
</dbReference>
<comment type="similarity">
    <text evidence="2">Belongs to the bHLH protein family.</text>
</comment>
<dbReference type="GO" id="GO:0003700">
    <property type="term" value="F:DNA-binding transcription factor activity"/>
    <property type="evidence" value="ECO:0007669"/>
    <property type="project" value="TreeGrafter"/>
</dbReference>
<keyword evidence="4" id="KW-0804">Transcription</keyword>
<accession>A0A833VGQ0</accession>
<keyword evidence="5" id="KW-0539">Nucleus</keyword>
<dbReference type="InterPro" id="IPR051358">
    <property type="entry name" value="TF_AMS/ICE1/BHLH6-like"/>
</dbReference>
<dbReference type="GO" id="GO:0043565">
    <property type="term" value="F:sequence-specific DNA binding"/>
    <property type="evidence" value="ECO:0007669"/>
    <property type="project" value="TreeGrafter"/>
</dbReference>
<dbReference type="Pfam" id="PF00010">
    <property type="entry name" value="HLH"/>
    <property type="match status" value="1"/>
</dbReference>
<evidence type="ECO:0000256" key="5">
    <source>
        <dbReference type="ARBA" id="ARBA00023242"/>
    </source>
</evidence>
<dbReference type="Gene3D" id="4.10.280.10">
    <property type="entry name" value="Helix-loop-helix DNA-binding domain"/>
    <property type="match status" value="1"/>
</dbReference>
<dbReference type="Proteomes" id="UP000623129">
    <property type="component" value="Unassembled WGS sequence"/>
</dbReference>
<evidence type="ECO:0000313" key="7">
    <source>
        <dbReference type="EMBL" id="KAF3323654.1"/>
    </source>
</evidence>
<evidence type="ECO:0000313" key="8">
    <source>
        <dbReference type="Proteomes" id="UP000623129"/>
    </source>
</evidence>
<feature type="domain" description="BHLH" evidence="6">
    <location>
        <begin position="83"/>
        <end position="132"/>
    </location>
</feature>
<proteinExistence type="inferred from homology"/>
<dbReference type="SMART" id="SM00353">
    <property type="entry name" value="HLH"/>
    <property type="match status" value="1"/>
</dbReference>
<evidence type="ECO:0000259" key="6">
    <source>
        <dbReference type="PROSITE" id="PS50888"/>
    </source>
</evidence>
<dbReference type="InterPro" id="IPR011598">
    <property type="entry name" value="bHLH_dom"/>
</dbReference>
<evidence type="ECO:0000256" key="3">
    <source>
        <dbReference type="ARBA" id="ARBA00023015"/>
    </source>
</evidence>
<comment type="caution">
    <text evidence="7">The sequence shown here is derived from an EMBL/GenBank/DDBJ whole genome shotgun (WGS) entry which is preliminary data.</text>
</comment>
<evidence type="ECO:0000256" key="4">
    <source>
        <dbReference type="ARBA" id="ARBA00023163"/>
    </source>
</evidence>
<dbReference type="InterPro" id="IPR036638">
    <property type="entry name" value="HLH_DNA-bd_sf"/>
</dbReference>
<evidence type="ECO:0000256" key="2">
    <source>
        <dbReference type="ARBA" id="ARBA00005510"/>
    </source>
</evidence>
<keyword evidence="8" id="KW-1185">Reference proteome</keyword>
<dbReference type="AlphaFoldDB" id="A0A833VGQ0"/>
<dbReference type="PROSITE" id="PS50888">
    <property type="entry name" value="BHLH"/>
    <property type="match status" value="1"/>
</dbReference>
<dbReference type="PANTHER" id="PTHR31945">
    <property type="entry name" value="TRANSCRIPTION FACTOR SCREAM2-RELATED"/>
    <property type="match status" value="1"/>
</dbReference>
<keyword evidence="3" id="KW-0805">Transcription regulation</keyword>
<sequence length="275" mass="31277">MSSTSPDYTTNHIENVDQLFPNYPRDFVEFALFDQEFFDNAQYVSQGDEGSPNIGLFVDEAPLTVQESTDKGDSCSAVTKGRRDRSKTIVTERKRRVRMKERLYELRALVPNITKMDKASIIADAVEYVRNLQSHAKMLEDEISMLEFSFIDEDQVLQNLIDSSTQFEENTNSTAQNGAMIWQIDAFEIGNRRYMVTMECENRNQAAVSLYSAIESLSCFHLDNSNLNLNSNKFIATLTLSIKEYEGAMNASTLYLELVTALLEKGFQLAQPQFS</sequence>
<dbReference type="SUPFAM" id="SSF47459">
    <property type="entry name" value="HLH, helix-loop-helix DNA-binding domain"/>
    <property type="match status" value="1"/>
</dbReference>
<comment type="subcellular location">
    <subcellularLocation>
        <location evidence="1">Nucleus</location>
    </subcellularLocation>
</comment>
<evidence type="ECO:0000256" key="1">
    <source>
        <dbReference type="ARBA" id="ARBA00004123"/>
    </source>
</evidence>
<reference evidence="7" key="1">
    <citation type="submission" date="2020-01" db="EMBL/GenBank/DDBJ databases">
        <title>Genome sequence of Kobresia littledalei, the first chromosome-level genome in the family Cyperaceae.</title>
        <authorList>
            <person name="Qu G."/>
        </authorList>
    </citation>
    <scope>NUCLEOTIDE SEQUENCE</scope>
    <source>
        <strain evidence="7">C.B.Clarke</strain>
        <tissue evidence="7">Leaf</tissue>
    </source>
</reference>
<dbReference type="OrthoDB" id="1886792at2759"/>
<dbReference type="PANTHER" id="PTHR31945:SF17">
    <property type="entry name" value="TRANSCRIPTION FACTOR FER-LIKE IRON DEFICIENCY-INDUCED TRANSCRIPTION FACTOR"/>
    <property type="match status" value="1"/>
</dbReference>
<protein>
    <submittedName>
        <fullName evidence="7">Transcription factor FER-LIKE IRON DEFICIENCY-INDUCED TRANSCRIPTION FACTOR</fullName>
    </submittedName>
</protein>
<gene>
    <name evidence="7" type="ORF">FCM35_KLT12385</name>
</gene>